<feature type="domain" description="Cytochrome c" evidence="10">
    <location>
        <begin position="66"/>
        <end position="147"/>
    </location>
</feature>
<keyword evidence="3 8" id="KW-0349">Heme</keyword>
<dbReference type="PATRIC" id="fig|1461581.3.peg.1426"/>
<comment type="PTM">
    <text evidence="8">Binds 1 heme c group covalently per subunit.</text>
</comment>
<dbReference type="InterPro" id="IPR036909">
    <property type="entry name" value="Cyt_c-like_dom_sf"/>
</dbReference>
<dbReference type="GO" id="GO:0020037">
    <property type="term" value="F:heme binding"/>
    <property type="evidence" value="ECO:0007669"/>
    <property type="project" value="InterPro"/>
</dbReference>
<evidence type="ECO:0000256" key="4">
    <source>
        <dbReference type="ARBA" id="ARBA00022723"/>
    </source>
</evidence>
<evidence type="ECO:0000256" key="6">
    <source>
        <dbReference type="ARBA" id="ARBA00023004"/>
    </source>
</evidence>
<evidence type="ECO:0000313" key="11">
    <source>
        <dbReference type="EMBL" id="CEA04293.1"/>
    </source>
</evidence>
<name>A0A078MA73_9PSED</name>
<dbReference type="EMBL" id="LM997413">
    <property type="protein sequence ID" value="CEA04293.1"/>
    <property type="molecule type" value="Genomic_DNA"/>
</dbReference>
<dbReference type="AlphaFoldDB" id="A0A078MA73"/>
<accession>A0A078MA73</accession>
<feature type="signal peptide" evidence="9">
    <location>
        <begin position="1"/>
        <end position="24"/>
    </location>
</feature>
<dbReference type="Pfam" id="PF00034">
    <property type="entry name" value="Cytochrom_C"/>
    <property type="match status" value="1"/>
</dbReference>
<dbReference type="InterPro" id="IPR009056">
    <property type="entry name" value="Cyt_c-like_dom"/>
</dbReference>
<evidence type="ECO:0000256" key="8">
    <source>
        <dbReference type="PIRSR" id="PIRSR602324-1"/>
    </source>
</evidence>
<feature type="binding site" description="covalent" evidence="8">
    <location>
        <position position="80"/>
    </location>
    <ligand>
        <name>heme c</name>
        <dbReference type="ChEBI" id="CHEBI:61717"/>
    </ligand>
</feature>
<evidence type="ECO:0000259" key="10">
    <source>
        <dbReference type="PROSITE" id="PS51007"/>
    </source>
</evidence>
<evidence type="ECO:0000256" key="7">
    <source>
        <dbReference type="ARBA" id="ARBA00031244"/>
    </source>
</evidence>
<dbReference type="PROSITE" id="PS51007">
    <property type="entry name" value="CYTC"/>
    <property type="match status" value="1"/>
</dbReference>
<protein>
    <recommendedName>
        <fullName evidence="1">Cytochrome c-551</fullName>
    </recommendedName>
    <alternativeName>
        <fullName evidence="7">Cytochrome c551</fullName>
    </alternativeName>
</protein>
<feature type="binding site" description="covalent" evidence="8">
    <location>
        <position position="84"/>
    </location>
    <ligand>
        <name>heme c</name>
        <dbReference type="ChEBI" id="CHEBI:61717"/>
    </ligand>
</feature>
<keyword evidence="9" id="KW-0732">Signal</keyword>
<evidence type="ECO:0000256" key="3">
    <source>
        <dbReference type="ARBA" id="ARBA00022617"/>
    </source>
</evidence>
<keyword evidence="6 8" id="KW-0408">Iron</keyword>
<dbReference type="GO" id="GO:0005506">
    <property type="term" value="F:iron ion binding"/>
    <property type="evidence" value="ECO:0007669"/>
    <property type="project" value="InterPro"/>
</dbReference>
<keyword evidence="2" id="KW-0813">Transport</keyword>
<feature type="chain" id="PRO_5007377864" description="Cytochrome c-551" evidence="9">
    <location>
        <begin position="25"/>
        <end position="147"/>
    </location>
</feature>
<organism evidence="11">
    <name type="scientific">Pseudomonas saudimassiliensis</name>
    <dbReference type="NCBI Taxonomy" id="1461581"/>
    <lineage>
        <taxon>Bacteria</taxon>
        <taxon>Pseudomonadati</taxon>
        <taxon>Pseudomonadota</taxon>
        <taxon>Gammaproteobacteria</taxon>
        <taxon>Pseudomonadales</taxon>
        <taxon>Pseudomonadaceae</taxon>
        <taxon>Pseudomonas</taxon>
    </lineage>
</organism>
<dbReference type="GO" id="GO:0009055">
    <property type="term" value="F:electron transfer activity"/>
    <property type="evidence" value="ECO:0007669"/>
    <property type="project" value="InterPro"/>
</dbReference>
<keyword evidence="5" id="KW-0249">Electron transport</keyword>
<dbReference type="Gene3D" id="1.10.760.10">
    <property type="entry name" value="Cytochrome c-like domain"/>
    <property type="match status" value="1"/>
</dbReference>
<reference evidence="11" key="1">
    <citation type="submission" date="2014-07" db="EMBL/GenBank/DDBJ databases">
        <authorList>
            <person name="Urmite Genomes Urmite Genomes"/>
        </authorList>
    </citation>
    <scope>NUCLEOTIDE SEQUENCE</scope>
    <source>
        <strain evidence="11">12M76_air</strain>
    </source>
</reference>
<evidence type="ECO:0000256" key="2">
    <source>
        <dbReference type="ARBA" id="ARBA00022448"/>
    </source>
</evidence>
<keyword evidence="4 8" id="KW-0479">Metal-binding</keyword>
<dbReference type="PRINTS" id="PR00606">
    <property type="entry name" value="CYTCHROMECID"/>
</dbReference>
<dbReference type="InterPro" id="IPR002324">
    <property type="entry name" value="Cyt_c_ID"/>
</dbReference>
<dbReference type="SUPFAM" id="SSF46626">
    <property type="entry name" value="Cytochrome c"/>
    <property type="match status" value="1"/>
</dbReference>
<gene>
    <name evidence="11" type="primary">nirM_1</name>
    <name evidence="11" type="ORF">BN1049_01448</name>
</gene>
<feature type="binding site" description="covalent" evidence="8">
    <location>
        <position position="126"/>
    </location>
    <ligand>
        <name>heme c</name>
        <dbReference type="ChEBI" id="CHEBI:61717"/>
    </ligand>
</feature>
<evidence type="ECO:0000256" key="5">
    <source>
        <dbReference type="ARBA" id="ARBA00022982"/>
    </source>
</evidence>
<dbReference type="EMBL" id="LK391969">
    <property type="protein sequence ID" value="CEF26516.1"/>
    <property type="molecule type" value="Genomic_DNA"/>
</dbReference>
<proteinExistence type="predicted"/>
<evidence type="ECO:0000256" key="9">
    <source>
        <dbReference type="SAM" id="SignalP"/>
    </source>
</evidence>
<evidence type="ECO:0000256" key="1">
    <source>
        <dbReference type="ARBA" id="ARBA00021020"/>
    </source>
</evidence>
<sequence length="147" mass="14671">MTILKKYLAASAATLALVAGNSFAATDEAIAERLKPYGSVCLVGDECANAVAAAPAAAAAGGEEAAGGSQGEALFSAKTCVACHSVDNKVVGPAMKEVAAKYAGDADHIIASIKNGSQGNWGPIPMPPNAVNDEEAAALAEWILSLN</sequence>